<feature type="chain" id="PRO_5047129053" description="CD3 gamma/delta subunit Ig-like domain-containing protein" evidence="6">
    <location>
        <begin position="21"/>
        <end position="173"/>
    </location>
</feature>
<dbReference type="InterPro" id="IPR013783">
    <property type="entry name" value="Ig-like_fold"/>
</dbReference>
<dbReference type="PANTHER" id="PTHR10570">
    <property type="entry name" value="T-CELL SURFACE GLYCOPROTEIN CD3 GAMMA CHAIN / DELTA CHAIN"/>
    <property type="match status" value="1"/>
</dbReference>
<dbReference type="InterPro" id="IPR015484">
    <property type="entry name" value="CD3_esu/gsu/dsu"/>
</dbReference>
<comment type="caution">
    <text evidence="8">The sequence shown here is derived from an EMBL/GenBank/DDBJ whole genome shotgun (WGS) entry which is preliminary data.</text>
</comment>
<keyword evidence="2" id="KW-1003">Cell membrane</keyword>
<accession>A0ABR3M6X2</accession>
<evidence type="ECO:0000259" key="7">
    <source>
        <dbReference type="Pfam" id="PF16680"/>
    </source>
</evidence>
<evidence type="ECO:0000313" key="8">
    <source>
        <dbReference type="EMBL" id="KAL1260380.1"/>
    </source>
</evidence>
<evidence type="ECO:0000256" key="5">
    <source>
        <dbReference type="SAM" id="Phobius"/>
    </source>
</evidence>
<comment type="subcellular location">
    <subcellularLocation>
        <location evidence="1">Cell membrane</location>
        <topology evidence="1">Single-pass type I membrane protein</topology>
    </subcellularLocation>
</comment>
<organism evidence="8 9">
    <name type="scientific">Cirrhinus molitorella</name>
    <name type="common">mud carp</name>
    <dbReference type="NCBI Taxonomy" id="172907"/>
    <lineage>
        <taxon>Eukaryota</taxon>
        <taxon>Metazoa</taxon>
        <taxon>Chordata</taxon>
        <taxon>Craniata</taxon>
        <taxon>Vertebrata</taxon>
        <taxon>Euteleostomi</taxon>
        <taxon>Actinopterygii</taxon>
        <taxon>Neopterygii</taxon>
        <taxon>Teleostei</taxon>
        <taxon>Ostariophysi</taxon>
        <taxon>Cypriniformes</taxon>
        <taxon>Cyprinidae</taxon>
        <taxon>Labeoninae</taxon>
        <taxon>Labeonini</taxon>
        <taxon>Cirrhinus</taxon>
    </lineage>
</organism>
<keyword evidence="5" id="KW-1133">Transmembrane helix</keyword>
<reference evidence="8 9" key="1">
    <citation type="submission" date="2023-09" db="EMBL/GenBank/DDBJ databases">
        <authorList>
            <person name="Wang M."/>
        </authorList>
    </citation>
    <scope>NUCLEOTIDE SEQUENCE [LARGE SCALE GENOMIC DNA]</scope>
    <source>
        <strain evidence="8">GT-2023</strain>
        <tissue evidence="8">Liver</tissue>
    </source>
</reference>
<evidence type="ECO:0000256" key="2">
    <source>
        <dbReference type="ARBA" id="ARBA00022475"/>
    </source>
</evidence>
<keyword evidence="9" id="KW-1185">Reference proteome</keyword>
<dbReference type="Proteomes" id="UP001558613">
    <property type="component" value="Unassembled WGS sequence"/>
</dbReference>
<keyword evidence="5" id="KW-0812">Transmembrane</keyword>
<evidence type="ECO:0000256" key="3">
    <source>
        <dbReference type="ARBA" id="ARBA00022729"/>
    </source>
</evidence>
<dbReference type="Pfam" id="PF16680">
    <property type="entry name" value="Ig_4"/>
    <property type="match status" value="1"/>
</dbReference>
<dbReference type="InterPro" id="IPR032052">
    <property type="entry name" value="Ig_4"/>
</dbReference>
<evidence type="ECO:0000256" key="6">
    <source>
        <dbReference type="SAM" id="SignalP"/>
    </source>
</evidence>
<keyword evidence="3 6" id="KW-0732">Signal</keyword>
<dbReference type="EMBL" id="JAYMGO010000015">
    <property type="protein sequence ID" value="KAL1260380.1"/>
    <property type="molecule type" value="Genomic_DNA"/>
</dbReference>
<evidence type="ECO:0000313" key="9">
    <source>
        <dbReference type="Proteomes" id="UP001558613"/>
    </source>
</evidence>
<gene>
    <name evidence="8" type="ORF">QQF64_008207</name>
</gene>
<proteinExistence type="predicted"/>
<dbReference type="PANTHER" id="PTHR10570:SF9">
    <property type="entry name" value="T-CELL SURFACE GLYCOPROTEIN CD3 EPSILON CHAIN"/>
    <property type="match status" value="1"/>
</dbReference>
<name>A0ABR3M6X2_9TELE</name>
<feature type="region of interest" description="Disordered" evidence="4">
    <location>
        <begin position="134"/>
        <end position="173"/>
    </location>
</feature>
<evidence type="ECO:0000256" key="1">
    <source>
        <dbReference type="ARBA" id="ARBA00004251"/>
    </source>
</evidence>
<dbReference type="Gene3D" id="2.60.40.10">
    <property type="entry name" value="Immunoglobulins"/>
    <property type="match status" value="1"/>
</dbReference>
<feature type="signal peptide" evidence="6">
    <location>
        <begin position="1"/>
        <end position="20"/>
    </location>
</feature>
<sequence>MILTSFMFLLFAAAVNPAQGQDITITENSVIMTCSEGDHGEVTWTKGTDSINNLTYEAKAEQATGTVEGLFTCQYKKADSAENIKHVFYLKVKVCEGCYELNGLKAWGIIMGDLLLTGGVILIVYLFANKNTDGTQKRASNSRSLNPPRPPNPDYEALDPKMRNNAVYSGLNK</sequence>
<evidence type="ECO:0000256" key="4">
    <source>
        <dbReference type="SAM" id="MobiDB-lite"/>
    </source>
</evidence>
<feature type="domain" description="CD3 gamma/delta subunit Ig-like" evidence="7">
    <location>
        <begin position="27"/>
        <end position="101"/>
    </location>
</feature>
<feature type="transmembrane region" description="Helical" evidence="5">
    <location>
        <begin position="106"/>
        <end position="128"/>
    </location>
</feature>
<keyword evidence="5" id="KW-0472">Membrane</keyword>
<protein>
    <recommendedName>
        <fullName evidence="7">CD3 gamma/delta subunit Ig-like domain-containing protein</fullName>
    </recommendedName>
</protein>